<dbReference type="Proteomes" id="UP000590740">
    <property type="component" value="Unassembled WGS sequence"/>
</dbReference>
<keyword evidence="5" id="KW-0675">Receptor</keyword>
<evidence type="ECO:0000256" key="1">
    <source>
        <dbReference type="ARBA" id="ARBA00022679"/>
    </source>
</evidence>
<dbReference type="PANTHER" id="PTHR43289">
    <property type="entry name" value="MITOGEN-ACTIVATED PROTEIN KINASE KINASE KINASE 20-RELATED"/>
    <property type="match status" value="1"/>
</dbReference>
<dbReference type="AlphaFoldDB" id="A0A7W7YDN5"/>
<dbReference type="InterPro" id="IPR011009">
    <property type="entry name" value="Kinase-like_dom_sf"/>
</dbReference>
<evidence type="ECO:0000313" key="8">
    <source>
        <dbReference type="EMBL" id="MBB5034276.1"/>
    </source>
</evidence>
<accession>A0A7W7YDN5</accession>
<evidence type="ECO:0008006" key="10">
    <source>
        <dbReference type="Google" id="ProtNLM"/>
    </source>
</evidence>
<evidence type="ECO:0000256" key="2">
    <source>
        <dbReference type="ARBA" id="ARBA00022741"/>
    </source>
</evidence>
<dbReference type="PANTHER" id="PTHR43289:SF6">
    <property type="entry name" value="SERINE_THREONINE-PROTEIN KINASE NEKL-3"/>
    <property type="match status" value="1"/>
</dbReference>
<keyword evidence="2" id="KW-0547">Nucleotide-binding</keyword>
<dbReference type="SMART" id="SM00220">
    <property type="entry name" value="S_TKc"/>
    <property type="match status" value="1"/>
</dbReference>
<dbReference type="InterPro" id="IPR000421">
    <property type="entry name" value="FA58C"/>
</dbReference>
<dbReference type="PROSITE" id="PS50022">
    <property type="entry name" value="FA58C_3"/>
    <property type="match status" value="1"/>
</dbReference>
<feature type="domain" description="F5/8 type C" evidence="7">
    <location>
        <begin position="726"/>
        <end position="870"/>
    </location>
</feature>
<evidence type="ECO:0000259" key="6">
    <source>
        <dbReference type="PROSITE" id="PS50011"/>
    </source>
</evidence>
<dbReference type="Gene3D" id="1.10.510.10">
    <property type="entry name" value="Transferase(Phosphotransferase) domain 1"/>
    <property type="match status" value="1"/>
</dbReference>
<dbReference type="EMBL" id="JACHIG010000009">
    <property type="protein sequence ID" value="MBB5034276.1"/>
    <property type="molecule type" value="Genomic_DNA"/>
</dbReference>
<evidence type="ECO:0000313" key="9">
    <source>
        <dbReference type="Proteomes" id="UP000590740"/>
    </source>
</evidence>
<proteinExistence type="predicted"/>
<comment type="caution">
    <text evidence="8">The sequence shown here is derived from an EMBL/GenBank/DDBJ whole genome shotgun (WGS) entry which is preliminary data.</text>
</comment>
<dbReference type="GO" id="GO:0005524">
    <property type="term" value="F:ATP binding"/>
    <property type="evidence" value="ECO:0007669"/>
    <property type="project" value="UniProtKB-KW"/>
</dbReference>
<dbReference type="SUPFAM" id="SSF49785">
    <property type="entry name" value="Galactose-binding domain-like"/>
    <property type="match status" value="1"/>
</dbReference>
<name>A0A7W7YDN5_9BACT</name>
<dbReference type="InterPro" id="IPR013320">
    <property type="entry name" value="ConA-like_dom_sf"/>
</dbReference>
<dbReference type="Pfam" id="PF00069">
    <property type="entry name" value="Pkinase"/>
    <property type="match status" value="1"/>
</dbReference>
<dbReference type="Pfam" id="PF00754">
    <property type="entry name" value="F5_F8_type_C"/>
    <property type="match status" value="1"/>
</dbReference>
<dbReference type="InterPro" id="IPR008979">
    <property type="entry name" value="Galactose-bd-like_sf"/>
</dbReference>
<reference evidence="8 9" key="1">
    <citation type="submission" date="2020-08" db="EMBL/GenBank/DDBJ databases">
        <title>Genomic Encyclopedia of Type Strains, Phase IV (KMG-IV): sequencing the most valuable type-strain genomes for metagenomic binning, comparative biology and taxonomic classification.</title>
        <authorList>
            <person name="Goeker M."/>
        </authorList>
    </citation>
    <scope>NUCLEOTIDE SEQUENCE [LARGE SCALE GENOMIC DNA]</scope>
    <source>
        <strain evidence="8 9">DSM 12252</strain>
    </source>
</reference>
<keyword evidence="3" id="KW-0418">Kinase</keyword>
<dbReference type="InterPro" id="IPR000719">
    <property type="entry name" value="Prot_kinase_dom"/>
</dbReference>
<protein>
    <recommendedName>
        <fullName evidence="10">Serine/threonine protein kinase</fullName>
    </recommendedName>
</protein>
<feature type="domain" description="Protein kinase" evidence="6">
    <location>
        <begin position="5"/>
        <end position="270"/>
    </location>
</feature>
<dbReference type="Gene3D" id="3.30.200.20">
    <property type="entry name" value="Phosphorylase Kinase, domain 1"/>
    <property type="match status" value="1"/>
</dbReference>
<gene>
    <name evidence="8" type="ORF">HNQ65_003870</name>
</gene>
<dbReference type="RefSeq" id="WP_184341927.1">
    <property type="nucleotide sequence ID" value="NZ_JACHIG010000009.1"/>
</dbReference>
<organism evidence="8 9">
    <name type="scientific">Prosthecobacter vanneervenii</name>
    <dbReference type="NCBI Taxonomy" id="48466"/>
    <lineage>
        <taxon>Bacteria</taxon>
        <taxon>Pseudomonadati</taxon>
        <taxon>Verrucomicrobiota</taxon>
        <taxon>Verrucomicrobiia</taxon>
        <taxon>Verrucomicrobiales</taxon>
        <taxon>Verrucomicrobiaceae</taxon>
        <taxon>Prosthecobacter</taxon>
    </lineage>
</organism>
<evidence type="ECO:0000259" key="7">
    <source>
        <dbReference type="PROSITE" id="PS50022"/>
    </source>
</evidence>
<dbReference type="SUPFAM" id="SSF56112">
    <property type="entry name" value="Protein kinase-like (PK-like)"/>
    <property type="match status" value="1"/>
</dbReference>
<dbReference type="Gene3D" id="2.60.120.260">
    <property type="entry name" value="Galactose-binding domain-like"/>
    <property type="match status" value="1"/>
</dbReference>
<keyword evidence="4" id="KW-0067">ATP-binding</keyword>
<sequence length="870" mass="95024">MAERYKIYEKLGMGGVGAVYRAYDSQLKRWVAVKRLLTANEADQDKNVASELRREADALASLRNPNIVTIFDVASDDEGLFMVMELLQGEDLADVVARGPLPYDDFKELASQTLEGLLSAHQHHILHRDIKPENIKVERLPGGRLQAKIIDFGLARAGLRARKQTEDQEGTVMGSIYYMAPEQLTREPVDERTDLYSLGCVFYEALSGRKAFDGATMAEVIDKHIDHVVVPLHQIAPHVPQWLGAWCARLMAQKPDDRPANAQQAIEEFRAWEKMPTMVPYGPWMGMYVPPPVYMPPPGMPPGTGTVPLTGYYQQPYEMQPQPVVYAEPVLEAVQYGETGQPVTDAASITTHLTPAPRRPTSGHTAALRHGQQAAGASGGSFFQQNARLVKNAAIIGGGVLLLGIGGCFFFGKGKSSSGGGKSVLSSVGISANPPKVRFQLPQDRPFPPVDAGICMFYVGNTGILTNRKGGDGKLAPANTNEPVIEWHDLSERGGDNILRSYDDSPDYAPKRVNWPEAATGGSPKPGRVVLDFHPRNGKPCILELDDTGIEEPNMPFGSKNVSVPNEKGMTAVVAFQADASKLPMRVFTLSNADGSLVSLLVDEKKNVVMEVKHEGGSPTIVSKDVSGTIACLAQITWSTNSGMVELRVRDSNGKGFTGSNKSTAPYKPLNKLVFGRDHESTGANVGSQDQFCGYLAEFFLYSVLLKPDQLQLIDGRVRDYYFVPSAPPPLNTRLRTKLAMIEPRSSWKLNASLKKEDCSKATDNNTGTRWSTGAAMKGGEWFTIELPAEENIAGLALDSQASNQDYIRKHRIEVSSNGSQWTPAADEGFGSAVTEIVFKTPQKARFVRITQLGTASNYWGINEVVLFKK</sequence>
<evidence type="ECO:0000256" key="5">
    <source>
        <dbReference type="ARBA" id="ARBA00023170"/>
    </source>
</evidence>
<dbReference type="GO" id="GO:0004674">
    <property type="term" value="F:protein serine/threonine kinase activity"/>
    <property type="evidence" value="ECO:0007669"/>
    <property type="project" value="TreeGrafter"/>
</dbReference>
<dbReference type="SUPFAM" id="SSF49899">
    <property type="entry name" value="Concanavalin A-like lectins/glucanases"/>
    <property type="match status" value="1"/>
</dbReference>
<evidence type="ECO:0000256" key="4">
    <source>
        <dbReference type="ARBA" id="ARBA00022840"/>
    </source>
</evidence>
<dbReference type="CDD" id="cd14014">
    <property type="entry name" value="STKc_PknB_like"/>
    <property type="match status" value="1"/>
</dbReference>
<evidence type="ECO:0000256" key="3">
    <source>
        <dbReference type="ARBA" id="ARBA00022777"/>
    </source>
</evidence>
<dbReference type="PROSITE" id="PS50011">
    <property type="entry name" value="PROTEIN_KINASE_DOM"/>
    <property type="match status" value="1"/>
</dbReference>
<keyword evidence="9" id="KW-1185">Reference proteome</keyword>
<keyword evidence="1" id="KW-0808">Transferase</keyword>